<reference evidence="3" key="1">
    <citation type="submission" date="2017-02" db="EMBL/GenBank/DDBJ databases">
        <authorList>
            <person name="Furmanczyk E.M."/>
        </authorList>
    </citation>
    <scope>NUCLEOTIDE SEQUENCE [LARGE SCALE GENOMIC DNA]</scope>
    <source>
        <strain evidence="3">AP3_22</strain>
    </source>
</reference>
<gene>
    <name evidence="2" type="ORF">B0D71_20080</name>
</gene>
<comment type="caution">
    <text evidence="2">The sequence shown here is derived from an EMBL/GenBank/DDBJ whole genome shotgun (WGS) entry which is preliminary data.</text>
</comment>
<dbReference type="EMBL" id="MUJK01000006">
    <property type="protein sequence ID" value="POF40768.1"/>
    <property type="molecule type" value="Genomic_DNA"/>
</dbReference>
<keyword evidence="3" id="KW-1185">Reference proteome</keyword>
<evidence type="ECO:0000313" key="2">
    <source>
        <dbReference type="EMBL" id="POF40768.1"/>
    </source>
</evidence>
<evidence type="ECO:0000256" key="1">
    <source>
        <dbReference type="SAM" id="MobiDB-lite"/>
    </source>
</evidence>
<evidence type="ECO:0000313" key="3">
    <source>
        <dbReference type="Proteomes" id="UP000237440"/>
    </source>
</evidence>
<protein>
    <submittedName>
        <fullName evidence="2">Uncharacterized protein</fullName>
    </submittedName>
</protein>
<proteinExistence type="predicted"/>
<name>A0A2S3VLD3_9PSED</name>
<dbReference type="AlphaFoldDB" id="A0A2S3VLD3"/>
<organism evidence="2 3">
    <name type="scientific">Pseudomonas laurylsulfativorans</name>
    <dbReference type="NCBI Taxonomy" id="1943631"/>
    <lineage>
        <taxon>Bacteria</taxon>
        <taxon>Pseudomonadati</taxon>
        <taxon>Pseudomonadota</taxon>
        <taxon>Gammaproteobacteria</taxon>
        <taxon>Pseudomonadales</taxon>
        <taxon>Pseudomonadaceae</taxon>
        <taxon>Pseudomonas</taxon>
    </lineage>
</organism>
<accession>A0A2S3VLD3</accession>
<sequence length="59" mass="6655">MYSVKKPTHPTKPKAFSDDETGRHLLAPQPQTANIRQKENIYTPPLKLKHSTTDTVLIA</sequence>
<dbReference type="Proteomes" id="UP000237440">
    <property type="component" value="Unassembled WGS sequence"/>
</dbReference>
<feature type="region of interest" description="Disordered" evidence="1">
    <location>
        <begin position="1"/>
        <end position="23"/>
    </location>
</feature>
<feature type="compositionally biased region" description="Basic residues" evidence="1">
    <location>
        <begin position="1"/>
        <end position="12"/>
    </location>
</feature>